<dbReference type="Pfam" id="PF00480">
    <property type="entry name" value="ROK"/>
    <property type="match status" value="1"/>
</dbReference>
<keyword evidence="1" id="KW-0808">Transferase</keyword>
<dbReference type="CDD" id="cd24066">
    <property type="entry name" value="ASKHA_NBD_ROK_EcFRK-like"/>
    <property type="match status" value="1"/>
</dbReference>
<dbReference type="InterPro" id="IPR000600">
    <property type="entry name" value="ROK"/>
</dbReference>
<dbReference type="FunFam" id="3.30.420.40:FF:000154">
    <property type="entry name" value="Fructokinase"/>
    <property type="match status" value="1"/>
</dbReference>
<dbReference type="NCBIfam" id="NF007108">
    <property type="entry name" value="PRK09557.1"/>
    <property type="match status" value="1"/>
</dbReference>
<evidence type="ECO:0000313" key="1">
    <source>
        <dbReference type="EMBL" id="MCW0342393.1"/>
    </source>
</evidence>
<organism evidence="1 2">
    <name type="scientific">Pantoea ananas</name>
    <name type="common">Erwinia uredovora</name>
    <dbReference type="NCBI Taxonomy" id="553"/>
    <lineage>
        <taxon>Bacteria</taxon>
        <taxon>Pseudomonadati</taxon>
        <taxon>Pseudomonadota</taxon>
        <taxon>Gammaproteobacteria</taxon>
        <taxon>Enterobacterales</taxon>
        <taxon>Erwiniaceae</taxon>
        <taxon>Pantoea</taxon>
    </lineage>
</organism>
<gene>
    <name evidence="1" type="ORF">NB703_000486</name>
</gene>
<evidence type="ECO:0000313" key="2">
    <source>
        <dbReference type="Proteomes" id="UP001208888"/>
    </source>
</evidence>
<reference evidence="1" key="1">
    <citation type="submission" date="2022-06" db="EMBL/GenBank/DDBJ databases">
        <title>Dynamics of rice microbiomes reveals core vertical transmitted seed endophytes.</title>
        <authorList>
            <person name="Liao K."/>
            <person name="Zhang X."/>
        </authorList>
    </citation>
    <scope>NUCLEOTIDE SEQUENCE</scope>
    <source>
        <strain evidence="1">JT1-17</strain>
    </source>
</reference>
<dbReference type="RefSeq" id="WP_028724028.1">
    <property type="nucleotide sequence ID" value="NZ_JAJAEE010000006.1"/>
</dbReference>
<dbReference type="AlphaFoldDB" id="A0AAJ1CVX0"/>
<comment type="caution">
    <text evidence="1">The sequence shown here is derived from an EMBL/GenBank/DDBJ whole genome shotgun (WGS) entry which is preliminary data.</text>
</comment>
<dbReference type="EMBL" id="JANFVX010000001">
    <property type="protein sequence ID" value="MCW0342393.1"/>
    <property type="molecule type" value="Genomic_DNA"/>
</dbReference>
<proteinExistence type="predicted"/>
<dbReference type="Gene3D" id="3.30.420.40">
    <property type="match status" value="2"/>
</dbReference>
<protein>
    <submittedName>
        <fullName evidence="1">Fructokinase</fullName>
        <ecNumber evidence="1">2.7.1.4</ecNumber>
    </submittedName>
</protein>
<name>A0AAJ1CVX0_PANAN</name>
<dbReference type="Proteomes" id="UP001208888">
    <property type="component" value="Unassembled WGS sequence"/>
</dbReference>
<dbReference type="PANTHER" id="PTHR18964">
    <property type="entry name" value="ROK (REPRESSOR, ORF, KINASE) FAMILY"/>
    <property type="match status" value="1"/>
</dbReference>
<dbReference type="GO" id="GO:0008865">
    <property type="term" value="F:fructokinase activity"/>
    <property type="evidence" value="ECO:0007669"/>
    <property type="project" value="UniProtKB-EC"/>
</dbReference>
<dbReference type="SUPFAM" id="SSF53067">
    <property type="entry name" value="Actin-like ATPase domain"/>
    <property type="match status" value="1"/>
</dbReference>
<dbReference type="InterPro" id="IPR043129">
    <property type="entry name" value="ATPase_NBD"/>
</dbReference>
<dbReference type="PANTHER" id="PTHR18964:SF174">
    <property type="entry name" value="D-ALLOSE KINASE-RELATED"/>
    <property type="match status" value="1"/>
</dbReference>
<sequence>MRIGIDLGGTKTEVIALSGEGKELFRHRISTPRDDYRATVQAIVDLVRLAEEKTGQTGTVGLGIPGTISPYTQRVKNANSTWLNGQPLDKDLAQALNRDIRIANDANCLAVSEAVDGAGAGHALVFGVIIGTGSGAGVAINGASRIGGNGNAGEWGHNPLPWMDEDELRYRAEVPCYCGQQGCIETFVSGTGFAIDYQRLSGVARKGAEIVKLLEQQDPVAALAMSRYEIRLAKSLAQVVNLIDPDVIVLGGGMSNVDRLYQTVPTLMKKWVFGGECETPVLKAMHGDSSGVRGAAWLWPE</sequence>
<dbReference type="EC" id="2.7.1.4" evidence="1"/>
<accession>A0AAJ1CVX0</accession>